<dbReference type="InterPro" id="IPR011009">
    <property type="entry name" value="Kinase-like_dom_sf"/>
</dbReference>
<evidence type="ECO:0000256" key="1">
    <source>
        <dbReference type="ARBA" id="ARBA00011961"/>
    </source>
</evidence>
<evidence type="ECO:0000313" key="4">
    <source>
        <dbReference type="Proteomes" id="UP000800036"/>
    </source>
</evidence>
<protein>
    <recommendedName>
        <fullName evidence="1">protein-ribulosamine 3-kinase</fullName>
        <ecNumber evidence="1">2.7.1.172</ecNumber>
    </recommendedName>
</protein>
<dbReference type="GO" id="GO:0102193">
    <property type="term" value="F:protein-ribulosamine 3-kinase activity"/>
    <property type="evidence" value="ECO:0007669"/>
    <property type="project" value="UniProtKB-EC"/>
</dbReference>
<dbReference type="SUPFAM" id="SSF56112">
    <property type="entry name" value="Protein kinase-like (PK-like)"/>
    <property type="match status" value="1"/>
</dbReference>
<gene>
    <name evidence="3" type="ORF">BU23DRAFT_582832</name>
</gene>
<name>A0A6A5UWM7_9PLEO</name>
<dbReference type="EC" id="2.7.1.172" evidence="1"/>
<evidence type="ECO:0000256" key="2">
    <source>
        <dbReference type="ARBA" id="ARBA00048655"/>
    </source>
</evidence>
<dbReference type="InterPro" id="IPR016477">
    <property type="entry name" value="Fructo-/Ketosamine-3-kinase"/>
</dbReference>
<dbReference type="PANTHER" id="PTHR12149">
    <property type="entry name" value="FRUCTOSAMINE 3 KINASE-RELATED PROTEIN"/>
    <property type="match status" value="1"/>
</dbReference>
<dbReference type="PANTHER" id="PTHR12149:SF8">
    <property type="entry name" value="PROTEIN-RIBULOSAMINE 3-KINASE"/>
    <property type="match status" value="1"/>
</dbReference>
<proteinExistence type="predicted"/>
<dbReference type="AlphaFoldDB" id="A0A6A5UWM7"/>
<evidence type="ECO:0000313" key="3">
    <source>
        <dbReference type="EMBL" id="KAF1969195.1"/>
    </source>
</evidence>
<reference evidence="3" key="1">
    <citation type="journal article" date="2020" name="Stud. Mycol.">
        <title>101 Dothideomycetes genomes: a test case for predicting lifestyles and emergence of pathogens.</title>
        <authorList>
            <person name="Haridas S."/>
            <person name="Albert R."/>
            <person name="Binder M."/>
            <person name="Bloem J."/>
            <person name="Labutti K."/>
            <person name="Salamov A."/>
            <person name="Andreopoulos B."/>
            <person name="Baker S."/>
            <person name="Barry K."/>
            <person name="Bills G."/>
            <person name="Bluhm B."/>
            <person name="Cannon C."/>
            <person name="Castanera R."/>
            <person name="Culley D."/>
            <person name="Daum C."/>
            <person name="Ezra D."/>
            <person name="Gonzalez J."/>
            <person name="Henrissat B."/>
            <person name="Kuo A."/>
            <person name="Liang C."/>
            <person name="Lipzen A."/>
            <person name="Lutzoni F."/>
            <person name="Magnuson J."/>
            <person name="Mondo S."/>
            <person name="Nolan M."/>
            <person name="Ohm R."/>
            <person name="Pangilinan J."/>
            <person name="Park H.-J."/>
            <person name="Ramirez L."/>
            <person name="Alfaro M."/>
            <person name="Sun H."/>
            <person name="Tritt A."/>
            <person name="Yoshinaga Y."/>
            <person name="Zwiers L.-H."/>
            <person name="Turgeon B."/>
            <person name="Goodwin S."/>
            <person name="Spatafora J."/>
            <person name="Crous P."/>
            <person name="Grigoriev I."/>
        </authorList>
    </citation>
    <scope>NUCLEOTIDE SEQUENCE</scope>
    <source>
        <strain evidence="3">CBS 107.79</strain>
    </source>
</reference>
<sequence>MTALSAGVVIDAIVPSGVSAWCQTLRIDARLPEGTIRRYFLKVQSGEAGRRMMEGTFYSESTYATFCPDHFYLCEYHDIVNELPDMKSFVAIVAKVHKASMGKSPTRKYGFSVPTHLANIPNDNQWQVSWATWYTQAMKAMFEFEKRTHDEDAEMETLFAALKEKVIPGLLRPLKTGGRAIEPCLIHSDLWPGNCEIDAESKKLMIFDSCAYWGHNEADLGSWQAPRYRLGRPYREQYKRDDRNALCCDLLVSGLYPKETKFREMAKKEMTSLIEKFPNGLNEDDPLYAPKIEET</sequence>
<accession>A0A6A5UWM7</accession>
<dbReference type="EMBL" id="ML976712">
    <property type="protein sequence ID" value="KAF1969195.1"/>
    <property type="molecule type" value="Genomic_DNA"/>
</dbReference>
<dbReference type="Gene3D" id="3.90.1200.10">
    <property type="match status" value="1"/>
</dbReference>
<organism evidence="3 4">
    <name type="scientific">Bimuria novae-zelandiae CBS 107.79</name>
    <dbReference type="NCBI Taxonomy" id="1447943"/>
    <lineage>
        <taxon>Eukaryota</taxon>
        <taxon>Fungi</taxon>
        <taxon>Dikarya</taxon>
        <taxon>Ascomycota</taxon>
        <taxon>Pezizomycotina</taxon>
        <taxon>Dothideomycetes</taxon>
        <taxon>Pleosporomycetidae</taxon>
        <taxon>Pleosporales</taxon>
        <taxon>Massarineae</taxon>
        <taxon>Didymosphaeriaceae</taxon>
        <taxon>Bimuria</taxon>
    </lineage>
</organism>
<keyword evidence="4" id="KW-1185">Reference proteome</keyword>
<dbReference type="Proteomes" id="UP000800036">
    <property type="component" value="Unassembled WGS sequence"/>
</dbReference>
<comment type="catalytic activity">
    <reaction evidence="2">
        <text>N(6)-D-ribulosyl-L-lysyl-[protein] + ATP = N(6)-(3-O-phospho-D-ribulosyl)-L-lysyl-[protein] + ADP + H(+)</text>
        <dbReference type="Rhea" id="RHEA:48432"/>
        <dbReference type="Rhea" id="RHEA-COMP:12103"/>
        <dbReference type="Rhea" id="RHEA-COMP:12104"/>
        <dbReference type="ChEBI" id="CHEBI:15378"/>
        <dbReference type="ChEBI" id="CHEBI:30616"/>
        <dbReference type="ChEBI" id="CHEBI:90418"/>
        <dbReference type="ChEBI" id="CHEBI:90420"/>
        <dbReference type="ChEBI" id="CHEBI:456216"/>
        <dbReference type="EC" id="2.7.1.172"/>
    </reaction>
    <physiologicalReaction direction="left-to-right" evidence="2">
        <dbReference type="Rhea" id="RHEA:48433"/>
    </physiologicalReaction>
</comment>
<dbReference type="Pfam" id="PF03881">
    <property type="entry name" value="Fructosamin_kin"/>
    <property type="match status" value="1"/>
</dbReference>
<dbReference type="OrthoDB" id="5772781at2759"/>